<dbReference type="Proteomes" id="UP000248214">
    <property type="component" value="Unassembled WGS sequence"/>
</dbReference>
<dbReference type="SUPFAM" id="SSF56059">
    <property type="entry name" value="Glutathione synthetase ATP-binding domain-like"/>
    <property type="match status" value="1"/>
</dbReference>
<comment type="similarity">
    <text evidence="1">Belongs to the CapA family.</text>
</comment>
<comment type="caution">
    <text evidence="3">The sequence shown here is derived from an EMBL/GenBank/DDBJ whole genome shotgun (WGS) entry which is preliminary data.</text>
</comment>
<evidence type="ECO:0000256" key="1">
    <source>
        <dbReference type="ARBA" id="ARBA00005662"/>
    </source>
</evidence>
<dbReference type="Pfam" id="PF14305">
    <property type="entry name" value="ATPgrasp_TupA"/>
    <property type="match status" value="1"/>
</dbReference>
<name>A0A323TAX4_9BACI</name>
<dbReference type="InterPro" id="IPR029465">
    <property type="entry name" value="ATPgrasp_TupA"/>
</dbReference>
<sequence>MTIKHTITFAGDTSLGDWYLSKPNRKAELDRLKNDPFSFVEGVKPLIQPNDYFILNLETVLSDNPSGFLEGKQYPNYDNPDSTLSVLKDLGVNAVSLSNNHTMDFGSKVMLETKDKLKGAGIDFFGAGENLNEASKPLKVKINGEKSSKTVYVLTGMRASRRYREDYGFLASKETPGVNSLNMTKMTNNITKLRERDPEAVIIVCPHWQGIDYKWVTPKLEDRCRRFLEAGADFVFAHGTHMANHIEKTDKGTIVYSIGNFVFNSPGRYSKMEAPPYSLVVKLNLEENEDNWKIEPQFYPIVTDNRKTKFKVRLAKEEECKELAQLLNSKTTNETVVQSLESKDGYYLSASNDSNLAKQNNKGTSEVDLKEIIFGEGSMSKIDLTDDNTFDKHIAELENLHKEIDTKFFDFYEHIVKNKNVRNDKEKLRKLSKVVKREYLSHFFLKRFERKRISLNKAMSFKEIIVEKSALRRLGYPEYSWKLDRKTKAYQFADEIGLRRPQTDPTVYKFSEIQQTDGPIVIKPIQSTGSMGVYLIFNKNTILSAREGTYLNSWAELEEDVLKKLDASKSGKSALLKKDEWMIEELVLRSPETTEPPADLKFFCFYGEVIFGFESNRSQYQQYSFFDTDMNLIETGWDDKNLLGGSGFTKEDLDIVRSASLEIPTPFVRFDMLKGHDGLVFGEVTPRPGKFHLFNSEYDRILGEAYRRAEARITRDLLNGKKFEAFNKHFEA</sequence>
<proteinExistence type="inferred from homology"/>
<dbReference type="OrthoDB" id="9810906at2"/>
<dbReference type="PANTHER" id="PTHR33393">
    <property type="entry name" value="POLYGLUTAMINE SYNTHESIS ACCESSORY PROTEIN RV0574C-RELATED"/>
    <property type="match status" value="1"/>
</dbReference>
<keyword evidence="4" id="KW-1185">Reference proteome</keyword>
<dbReference type="PANTHER" id="PTHR33393:SF13">
    <property type="entry name" value="PGA BIOSYNTHESIS PROTEIN CAPA"/>
    <property type="match status" value="1"/>
</dbReference>
<dbReference type="RefSeq" id="WP_110610099.1">
    <property type="nucleotide sequence ID" value="NZ_PDOD01000003.1"/>
</dbReference>
<protein>
    <recommendedName>
        <fullName evidence="2">Capsule synthesis protein CapA domain-containing protein</fullName>
    </recommendedName>
</protein>
<evidence type="ECO:0000313" key="3">
    <source>
        <dbReference type="EMBL" id="PYZ92548.1"/>
    </source>
</evidence>
<reference evidence="3 4" key="1">
    <citation type="submission" date="2017-10" db="EMBL/GenBank/DDBJ databases">
        <title>Bacillus sp. nov., a halophilic bacterium isolated from a Keqin Lake.</title>
        <authorList>
            <person name="Wang H."/>
        </authorList>
    </citation>
    <scope>NUCLEOTIDE SEQUENCE [LARGE SCALE GENOMIC DNA]</scope>
    <source>
        <strain evidence="3 4">KQ-12</strain>
    </source>
</reference>
<evidence type="ECO:0000313" key="4">
    <source>
        <dbReference type="Proteomes" id="UP000248214"/>
    </source>
</evidence>
<evidence type="ECO:0000259" key="2">
    <source>
        <dbReference type="SMART" id="SM00854"/>
    </source>
</evidence>
<dbReference type="SUPFAM" id="SSF56300">
    <property type="entry name" value="Metallo-dependent phosphatases"/>
    <property type="match status" value="1"/>
</dbReference>
<dbReference type="InterPro" id="IPR052169">
    <property type="entry name" value="CW_Biosynth-Accessory"/>
</dbReference>
<organism evidence="3 4">
    <name type="scientific">Salipaludibacillus keqinensis</name>
    <dbReference type="NCBI Taxonomy" id="2045207"/>
    <lineage>
        <taxon>Bacteria</taxon>
        <taxon>Bacillati</taxon>
        <taxon>Bacillota</taxon>
        <taxon>Bacilli</taxon>
        <taxon>Bacillales</taxon>
        <taxon>Bacillaceae</taxon>
    </lineage>
</organism>
<dbReference type="SMART" id="SM00854">
    <property type="entry name" value="PGA_cap"/>
    <property type="match status" value="1"/>
</dbReference>
<dbReference type="EMBL" id="PDOD01000003">
    <property type="protein sequence ID" value="PYZ92548.1"/>
    <property type="molecule type" value="Genomic_DNA"/>
</dbReference>
<dbReference type="InterPro" id="IPR019079">
    <property type="entry name" value="Capsule_synth_CapA"/>
</dbReference>
<dbReference type="Pfam" id="PF09587">
    <property type="entry name" value="PGA_cap"/>
    <property type="match status" value="1"/>
</dbReference>
<feature type="domain" description="Capsule synthesis protein CapA" evidence="2">
    <location>
        <begin position="6"/>
        <end position="265"/>
    </location>
</feature>
<dbReference type="Gene3D" id="3.60.21.10">
    <property type="match status" value="1"/>
</dbReference>
<dbReference type="InterPro" id="IPR029052">
    <property type="entry name" value="Metallo-depent_PP-like"/>
</dbReference>
<dbReference type="AlphaFoldDB" id="A0A323TAX4"/>
<accession>A0A323TAX4</accession>
<gene>
    <name evidence="3" type="ORF">CR194_12830</name>
</gene>
<dbReference type="CDD" id="cd07381">
    <property type="entry name" value="MPP_CapA"/>
    <property type="match status" value="1"/>
</dbReference>